<dbReference type="Pfam" id="PF01068">
    <property type="entry name" value="DNA_ligase_A_M"/>
    <property type="match status" value="1"/>
</dbReference>
<feature type="domain" description="ATP-dependent DNA ligase family profile" evidence="8">
    <location>
        <begin position="143"/>
        <end position="334"/>
    </location>
</feature>
<proteinExistence type="inferred from homology"/>
<evidence type="ECO:0000256" key="2">
    <source>
        <dbReference type="ARBA" id="ARBA00007572"/>
    </source>
</evidence>
<dbReference type="PANTHER" id="PTHR47810:SF1">
    <property type="entry name" value="DNA LIGASE B"/>
    <property type="match status" value="1"/>
</dbReference>
<comment type="similarity">
    <text evidence="2">Belongs to the ATP-dependent DNA ligase family.</text>
</comment>
<dbReference type="GO" id="GO:0005524">
    <property type="term" value="F:ATP binding"/>
    <property type="evidence" value="ECO:0007669"/>
    <property type="project" value="InterPro"/>
</dbReference>
<reference evidence="10 11" key="1">
    <citation type="submission" date="2018-12" db="EMBL/GenBank/DDBJ databases">
        <title>Characterization of a novel siphovirus infacting Bacillus anthracis.</title>
        <authorList>
            <person name="Hu X."/>
            <person name="Wan X."/>
            <person name="Geng P."/>
            <person name="Yuan Z."/>
        </authorList>
    </citation>
    <scope>NUCLEOTIDE SEQUENCE [LARGE SCALE GENOMIC DNA]</scope>
</reference>
<evidence type="ECO:0000256" key="3">
    <source>
        <dbReference type="ARBA" id="ARBA00013308"/>
    </source>
</evidence>
<evidence type="ECO:0000259" key="9">
    <source>
        <dbReference type="Pfam" id="PF14743"/>
    </source>
</evidence>
<dbReference type="SUPFAM" id="SSF50249">
    <property type="entry name" value="Nucleic acid-binding proteins"/>
    <property type="match status" value="1"/>
</dbReference>
<keyword evidence="11" id="KW-1185">Reference proteome</keyword>
<keyword evidence="5" id="KW-0235">DNA replication</keyword>
<dbReference type="GO" id="GO:0003910">
    <property type="term" value="F:DNA ligase (ATP) activity"/>
    <property type="evidence" value="ECO:0007669"/>
    <property type="project" value="InterPro"/>
</dbReference>
<organism evidence="10 11">
    <name type="scientific">Bacillus phage pW2</name>
    <dbReference type="NCBI Taxonomy" id="2500559"/>
    <lineage>
        <taxon>Viruses</taxon>
        <taxon>Duplodnaviria</taxon>
        <taxon>Heunggongvirae</taxon>
        <taxon>Uroviricota</taxon>
        <taxon>Caudoviricetes</taxon>
        <taxon>Joanripponvirinae</taxon>
        <taxon>Sophritavirus</taxon>
        <taxon>Sophritavirus pW2</taxon>
    </lineage>
</organism>
<dbReference type="SUPFAM" id="SSF56091">
    <property type="entry name" value="DNA ligase/mRNA capping enzyme, catalytic domain"/>
    <property type="match status" value="1"/>
</dbReference>
<dbReference type="Proteomes" id="UP000287896">
    <property type="component" value="Segment"/>
</dbReference>
<evidence type="ECO:0000256" key="5">
    <source>
        <dbReference type="ARBA" id="ARBA00022705"/>
    </source>
</evidence>
<dbReference type="PANTHER" id="PTHR47810">
    <property type="entry name" value="DNA LIGASE"/>
    <property type="match status" value="1"/>
</dbReference>
<dbReference type="InterPro" id="IPR029319">
    <property type="entry name" value="DNA_ligase_OB"/>
</dbReference>
<dbReference type="GO" id="GO:0006260">
    <property type="term" value="P:DNA replication"/>
    <property type="evidence" value="ECO:0007669"/>
    <property type="project" value="UniProtKB-KW"/>
</dbReference>
<dbReference type="EMBL" id="MK288021">
    <property type="protein sequence ID" value="AZU98889.1"/>
    <property type="molecule type" value="Genomic_DNA"/>
</dbReference>
<feature type="domain" description="DNA ligase OB-like" evidence="9">
    <location>
        <begin position="352"/>
        <end position="423"/>
    </location>
</feature>
<dbReference type="Gene3D" id="3.30.470.30">
    <property type="entry name" value="DNA ligase/mRNA capping enzyme"/>
    <property type="match status" value="1"/>
</dbReference>
<dbReference type="InterPro" id="IPR050326">
    <property type="entry name" value="NAD_dep_DNA_ligaseB"/>
</dbReference>
<evidence type="ECO:0000256" key="1">
    <source>
        <dbReference type="ARBA" id="ARBA00001968"/>
    </source>
</evidence>
<name>A0A3T0IHI6_9CAUD</name>
<protein>
    <recommendedName>
        <fullName evidence="3">DNA ligase</fullName>
    </recommendedName>
</protein>
<keyword evidence="6" id="KW-0227">DNA damage</keyword>
<keyword evidence="4 10" id="KW-0436">Ligase</keyword>
<evidence type="ECO:0000259" key="8">
    <source>
        <dbReference type="Pfam" id="PF01068"/>
    </source>
</evidence>
<evidence type="ECO:0000256" key="4">
    <source>
        <dbReference type="ARBA" id="ARBA00022598"/>
    </source>
</evidence>
<gene>
    <name evidence="10" type="ORF">pW2_51</name>
</gene>
<evidence type="ECO:0000313" key="10">
    <source>
        <dbReference type="EMBL" id="AZU98889.1"/>
    </source>
</evidence>
<dbReference type="GO" id="GO:0006310">
    <property type="term" value="P:DNA recombination"/>
    <property type="evidence" value="ECO:0007669"/>
    <property type="project" value="InterPro"/>
</dbReference>
<dbReference type="InterPro" id="IPR012340">
    <property type="entry name" value="NA-bd_OB-fold"/>
</dbReference>
<accession>A0A3T0IHI6</accession>
<dbReference type="Gene3D" id="2.40.50.140">
    <property type="entry name" value="Nucleic acid-binding proteins"/>
    <property type="match status" value="1"/>
</dbReference>
<keyword evidence="7" id="KW-0234">DNA repair</keyword>
<sequence>MLKKVYDALTAIQSASGSKAKEQELAKYKGDEDIFNTLDFLLNTFVTTGISTKKMNKKITVSYDTFDTLLVPFKFDVLLNHIRQNNTGRDKDILVVNAYIKNYGEGYEDFIKKVITKDLKLGISAKTVNKVFGKGSIPVFDVMLAHEFEEHAHKVTGKFFITLKLDGNRCLAVREGDSVKFFTRKGKPVLDMVELEEQFLKLPSGYVYDGELLASKEDTSSVELFSATQKATRKKGEKRDLDFHIFDMLPIAEFSEGKSKLTYEKRRAQLDVLQQHVTCQKNIHILPVLYAGTNKEMITHFASWAIENGHEGVMINSANGLYVATRTANLLKYKEFDSGDLLVMSVEKAIDGQFEGLMGRVNVEFRGSLVGVGSGFSIAERREYIDNPDAIVGQIIEVRYFEQTTDEKTGQPSMRFPTFKGIRYDKTVEDIRYSEKDE</sequence>
<evidence type="ECO:0000313" key="11">
    <source>
        <dbReference type="Proteomes" id="UP000287896"/>
    </source>
</evidence>
<dbReference type="Pfam" id="PF14743">
    <property type="entry name" value="DNA_ligase_OB_2"/>
    <property type="match status" value="1"/>
</dbReference>
<comment type="cofactor">
    <cofactor evidence="1">
        <name>a divalent metal cation</name>
        <dbReference type="ChEBI" id="CHEBI:60240"/>
    </cofactor>
</comment>
<dbReference type="GO" id="GO:0006281">
    <property type="term" value="P:DNA repair"/>
    <property type="evidence" value="ECO:0007669"/>
    <property type="project" value="UniProtKB-KW"/>
</dbReference>
<evidence type="ECO:0000256" key="7">
    <source>
        <dbReference type="ARBA" id="ARBA00023204"/>
    </source>
</evidence>
<dbReference type="InterPro" id="IPR012310">
    <property type="entry name" value="DNA_ligase_ATP-dep_cent"/>
</dbReference>
<evidence type="ECO:0000256" key="6">
    <source>
        <dbReference type="ARBA" id="ARBA00022763"/>
    </source>
</evidence>